<dbReference type="AlphaFoldDB" id="A0A0S2SL50"/>
<dbReference type="RefSeq" id="WP_060587785.1">
    <property type="nucleotide sequence ID" value="NZ_CP013067.1"/>
</dbReference>
<dbReference type="PATRIC" id="fig|652.5.peg.4062"/>
<reference evidence="1 2" key="2">
    <citation type="journal article" date="2016" name="Genome Announc.">
        <title>Complete Genome Sequence of the Highly Virulent Aeromonas schubertii Strain WL1483, Isolated from Diseased Snakehead Fish (Channa argus) in China.</title>
        <authorList>
            <person name="Liu L."/>
            <person name="Li N."/>
            <person name="Zhang D."/>
            <person name="Fu X."/>
            <person name="Shi C."/>
            <person name="Lin Q."/>
            <person name="Hao G."/>
        </authorList>
    </citation>
    <scope>NUCLEOTIDE SEQUENCE [LARGE SCALE GENOMIC DNA]</scope>
    <source>
        <strain evidence="1 2">WL1483</strain>
    </source>
</reference>
<protein>
    <submittedName>
        <fullName evidence="1">Uncharacterized protein</fullName>
    </submittedName>
</protein>
<name>A0A0S2SL50_9GAMM</name>
<evidence type="ECO:0000313" key="1">
    <source>
        <dbReference type="EMBL" id="ALP42442.1"/>
    </source>
</evidence>
<proteinExistence type="predicted"/>
<organism evidence="1 2">
    <name type="scientific">Aeromonas schubertii</name>
    <dbReference type="NCBI Taxonomy" id="652"/>
    <lineage>
        <taxon>Bacteria</taxon>
        <taxon>Pseudomonadati</taxon>
        <taxon>Pseudomonadota</taxon>
        <taxon>Gammaproteobacteria</taxon>
        <taxon>Aeromonadales</taxon>
        <taxon>Aeromonadaceae</taxon>
        <taxon>Aeromonas</taxon>
    </lineage>
</organism>
<dbReference type="Proteomes" id="UP000058114">
    <property type="component" value="Chromosome"/>
</dbReference>
<reference evidence="2" key="1">
    <citation type="submission" date="2015-10" db="EMBL/GenBank/DDBJ databases">
        <title>Complete Genome Sequence of Aeromonas schubertii strain WL1483.</title>
        <authorList>
            <person name="Liu L."/>
        </authorList>
    </citation>
    <scope>NUCLEOTIDE SEQUENCE [LARGE SCALE GENOMIC DNA]</scope>
    <source>
        <strain evidence="2">WL1483</strain>
    </source>
</reference>
<sequence length="136" mass="14933">MEIKAYNRQLAQAASHGRAAATLADRGQGGWEEQISLSSQVLTGRAQSVLTYEHLGKSRPTGGAQGGDPVQRLVDHALGFDRKQFNELETQIQALQKQSGMSDEERAALLKPLQEKRDELLKGALERLIGREPEQA</sequence>
<dbReference type="KEGG" id="asr:WL1483_3023"/>
<dbReference type="EMBL" id="CP013067">
    <property type="protein sequence ID" value="ALP42442.1"/>
    <property type="molecule type" value="Genomic_DNA"/>
</dbReference>
<evidence type="ECO:0000313" key="2">
    <source>
        <dbReference type="Proteomes" id="UP000058114"/>
    </source>
</evidence>
<gene>
    <name evidence="1" type="ORF">WL1483_3023</name>
</gene>
<accession>A0A0S2SL50</accession>